<dbReference type="AlphaFoldDB" id="A0A7I7RQP6"/>
<dbReference type="Proteomes" id="UP000466431">
    <property type="component" value="Chromosome"/>
</dbReference>
<dbReference type="Gene3D" id="3.30.70.2740">
    <property type="match status" value="1"/>
</dbReference>
<keyword evidence="4" id="KW-0274">FAD</keyword>
<gene>
    <name evidence="7" type="ORF">MCEL_45640</name>
</gene>
<dbReference type="InterPro" id="IPR006094">
    <property type="entry name" value="Oxid_FAD_bind_N"/>
</dbReference>
<sequence length="483" mass="50321">MSLTAQLAGIVGNTYVSTDPDVVAGRSVDHTGRYRGKAGALVRPGSVDEVAAVLLVCRDAGVCVTVQGGRTSLVAGTVPEHDDVLLSTERLRDLGEVDTAERRISVGAGVTLAEVQRAAAAAGLVFGVDLAARDTATVGGMASTNAGGLRTVRYGNMGEQVIGMDVALPDGTVLHRHSLVRMDNTGYDLASLFVGAEGTLGVITGLDLRLHPTPRHRVTAICGFADLDSLVAAGRTFRDLDGIAALELIDARASALTAEHAGVPAAVDGAWQLLVELAGDSDQAERLAEAISDAELTGEPAVGVDVAAQQRLWQVREAVAEVLGVYGPPLKFDVSLPLSAIASFAAEAADVAATHAPAAIPVLFGHIGEGNLHLNLVRCTIDGESEHALYSAMMDLIARLGGNVSSEHGVGTRKRHYVGMSRTDADIAAMRTVKAAFDPSGYLNPPCSSASVRRGRNENACRWTRTRTAARRTSDETRNAAAD</sequence>
<evidence type="ECO:0000313" key="8">
    <source>
        <dbReference type="Proteomes" id="UP000466431"/>
    </source>
</evidence>
<dbReference type="Pfam" id="PF02913">
    <property type="entry name" value="FAD-oxidase_C"/>
    <property type="match status" value="1"/>
</dbReference>
<evidence type="ECO:0000259" key="6">
    <source>
        <dbReference type="PROSITE" id="PS51387"/>
    </source>
</evidence>
<evidence type="ECO:0000313" key="7">
    <source>
        <dbReference type="EMBL" id="BBY46269.1"/>
    </source>
</evidence>
<dbReference type="Gene3D" id="1.10.45.10">
    <property type="entry name" value="Vanillyl-alcohol Oxidase, Chain A, domain 4"/>
    <property type="match status" value="1"/>
</dbReference>
<comment type="similarity">
    <text evidence="2">Belongs to the FAD-binding oxidoreductase/transferase type 4 family.</text>
</comment>
<evidence type="ECO:0000256" key="1">
    <source>
        <dbReference type="ARBA" id="ARBA00001974"/>
    </source>
</evidence>
<reference evidence="7 8" key="1">
    <citation type="journal article" date="2019" name="Emerg. Microbes Infect.">
        <title>Comprehensive subspecies identification of 175 nontuberculous mycobacteria species based on 7547 genomic profiles.</title>
        <authorList>
            <person name="Matsumoto Y."/>
            <person name="Kinjo T."/>
            <person name="Motooka D."/>
            <person name="Nabeya D."/>
            <person name="Jung N."/>
            <person name="Uechi K."/>
            <person name="Horii T."/>
            <person name="Iida T."/>
            <person name="Fujita J."/>
            <person name="Nakamura S."/>
        </authorList>
    </citation>
    <scope>NUCLEOTIDE SEQUENCE [LARGE SCALE GENOMIC DNA]</scope>
    <source>
        <strain evidence="7 8">JCM 18439</strain>
    </source>
</reference>
<dbReference type="InterPro" id="IPR004113">
    <property type="entry name" value="FAD-bd_oxidored_4_C"/>
</dbReference>
<organism evidence="7 8">
    <name type="scientific">Mycolicibacterium celeriflavum</name>
    <name type="common">Mycobacterium celeriflavum</name>
    <dbReference type="NCBI Taxonomy" id="1249101"/>
    <lineage>
        <taxon>Bacteria</taxon>
        <taxon>Bacillati</taxon>
        <taxon>Actinomycetota</taxon>
        <taxon>Actinomycetes</taxon>
        <taxon>Mycobacteriales</taxon>
        <taxon>Mycobacteriaceae</taxon>
        <taxon>Mycolicibacterium</taxon>
    </lineage>
</organism>
<name>A0A7I7RQP6_MYCCF</name>
<dbReference type="GO" id="GO:0022904">
    <property type="term" value="P:respiratory electron transport chain"/>
    <property type="evidence" value="ECO:0007669"/>
    <property type="project" value="TreeGrafter"/>
</dbReference>
<dbReference type="InterPro" id="IPR051264">
    <property type="entry name" value="FAD-oxidored/transferase_4"/>
</dbReference>
<dbReference type="Gene3D" id="3.30.43.10">
    <property type="entry name" value="Uridine Diphospho-n-acetylenolpyruvylglucosamine Reductase, domain 2"/>
    <property type="match status" value="1"/>
</dbReference>
<keyword evidence="8" id="KW-1185">Reference proteome</keyword>
<evidence type="ECO:0000256" key="4">
    <source>
        <dbReference type="ARBA" id="ARBA00022827"/>
    </source>
</evidence>
<evidence type="ECO:0000256" key="2">
    <source>
        <dbReference type="ARBA" id="ARBA00008000"/>
    </source>
</evidence>
<proteinExistence type="inferred from homology"/>
<dbReference type="KEGG" id="mcee:MCEL_45640"/>
<dbReference type="InterPro" id="IPR036318">
    <property type="entry name" value="FAD-bd_PCMH-like_sf"/>
</dbReference>
<dbReference type="PANTHER" id="PTHR43716:SF1">
    <property type="entry name" value="D-2-HYDROXYGLUTARATE DEHYDROGENASE, MITOCHONDRIAL"/>
    <property type="match status" value="1"/>
</dbReference>
<dbReference type="InterPro" id="IPR016169">
    <property type="entry name" value="FAD-bd_PCMH_sub2"/>
</dbReference>
<dbReference type="EMBL" id="AP022591">
    <property type="protein sequence ID" value="BBY46269.1"/>
    <property type="molecule type" value="Genomic_DNA"/>
</dbReference>
<comment type="cofactor">
    <cofactor evidence="1">
        <name>FAD</name>
        <dbReference type="ChEBI" id="CHEBI:57692"/>
    </cofactor>
</comment>
<dbReference type="PANTHER" id="PTHR43716">
    <property type="entry name" value="D-2-HYDROXYGLUTARATE DEHYDROGENASE, MITOCHONDRIAL"/>
    <property type="match status" value="1"/>
</dbReference>
<dbReference type="RefSeq" id="WP_083001865.1">
    <property type="nucleotide sequence ID" value="NZ_AP022591.1"/>
</dbReference>
<evidence type="ECO:0000256" key="3">
    <source>
        <dbReference type="ARBA" id="ARBA00022630"/>
    </source>
</evidence>
<keyword evidence="3" id="KW-0285">Flavoprotein</keyword>
<keyword evidence="5" id="KW-0560">Oxidoreductase</keyword>
<dbReference type="SUPFAM" id="SSF55103">
    <property type="entry name" value="FAD-linked oxidases, C-terminal domain"/>
    <property type="match status" value="1"/>
</dbReference>
<dbReference type="GO" id="GO:0071949">
    <property type="term" value="F:FAD binding"/>
    <property type="evidence" value="ECO:0007669"/>
    <property type="project" value="InterPro"/>
</dbReference>
<dbReference type="SUPFAM" id="SSF56176">
    <property type="entry name" value="FAD-binding/transporter-associated domain-like"/>
    <property type="match status" value="1"/>
</dbReference>
<dbReference type="OrthoDB" id="9811557at2"/>
<dbReference type="FunFam" id="1.10.45.10:FF:000001">
    <property type="entry name" value="D-lactate dehydrogenase mitochondrial"/>
    <property type="match status" value="1"/>
</dbReference>
<dbReference type="Gene3D" id="3.30.70.2190">
    <property type="match status" value="1"/>
</dbReference>
<dbReference type="InterPro" id="IPR016166">
    <property type="entry name" value="FAD-bd_PCMH"/>
</dbReference>
<feature type="domain" description="FAD-binding PCMH-type" evidence="6">
    <location>
        <begin position="34"/>
        <end position="213"/>
    </location>
</feature>
<dbReference type="Pfam" id="PF01565">
    <property type="entry name" value="FAD_binding_4"/>
    <property type="match status" value="1"/>
</dbReference>
<dbReference type="Gene3D" id="3.30.465.10">
    <property type="match status" value="1"/>
</dbReference>
<dbReference type="PROSITE" id="PS51387">
    <property type="entry name" value="FAD_PCMH"/>
    <property type="match status" value="1"/>
</dbReference>
<protein>
    <submittedName>
        <fullName evidence="7">Oxidoreductase</fullName>
    </submittedName>
</protein>
<dbReference type="InterPro" id="IPR016171">
    <property type="entry name" value="Vanillyl_alc_oxidase_C-sub2"/>
</dbReference>
<evidence type="ECO:0000256" key="5">
    <source>
        <dbReference type="ARBA" id="ARBA00023002"/>
    </source>
</evidence>
<dbReference type="InterPro" id="IPR016167">
    <property type="entry name" value="FAD-bd_PCMH_sub1"/>
</dbReference>
<accession>A0A7I7RQP6</accession>
<dbReference type="InterPro" id="IPR016164">
    <property type="entry name" value="FAD-linked_Oxase-like_C"/>
</dbReference>
<dbReference type="GO" id="GO:0016491">
    <property type="term" value="F:oxidoreductase activity"/>
    <property type="evidence" value="ECO:0007669"/>
    <property type="project" value="UniProtKB-KW"/>
</dbReference>